<accession>A0A934W3P5</accession>
<keyword evidence="5 10" id="KW-0145">Chemotaxis</keyword>
<organism evidence="12 13">
    <name type="scientific">Noviherbaspirillum pedocola</name>
    <dbReference type="NCBI Taxonomy" id="2801341"/>
    <lineage>
        <taxon>Bacteria</taxon>
        <taxon>Pseudomonadati</taxon>
        <taxon>Pseudomonadota</taxon>
        <taxon>Betaproteobacteria</taxon>
        <taxon>Burkholderiales</taxon>
        <taxon>Oxalobacteraceae</taxon>
        <taxon>Noviherbaspirillum</taxon>
    </lineage>
</organism>
<dbReference type="Gene3D" id="1.10.287.500">
    <property type="entry name" value="Helix hairpin bin"/>
    <property type="match status" value="1"/>
</dbReference>
<comment type="function">
    <text evidence="10">Plays an important role in bacterial chemotaxis signal transduction pathway by accelerating the dephosphorylation of phosphorylated CheY (CheY-P).</text>
</comment>
<dbReference type="EC" id="3.1.3.-" evidence="10"/>
<gene>
    <name evidence="12" type="ORF">JJB74_23775</name>
</gene>
<dbReference type="PANTHER" id="PTHR43693:SF1">
    <property type="entry name" value="PROTEIN PHOSPHATASE CHEZ"/>
    <property type="match status" value="1"/>
</dbReference>
<dbReference type="PANTHER" id="PTHR43693">
    <property type="entry name" value="PROTEIN PHOSPHATASE CHEZ"/>
    <property type="match status" value="1"/>
</dbReference>
<evidence type="ECO:0000256" key="3">
    <source>
        <dbReference type="ARBA" id="ARBA00018484"/>
    </source>
</evidence>
<evidence type="ECO:0000256" key="5">
    <source>
        <dbReference type="ARBA" id="ARBA00022500"/>
    </source>
</evidence>
<sequence>MSSHTSDDHTNSLASAEVDPKGSMYDRLGHIVRQLHDSLRELGYDRSLTAVVTEVADASDRLQYIATLTEKAANTVLNTVDEAMPVQEALIADACAIEKRWQKLEGGEGDVDAFKLLAADMRRFVRETGATAEAEKARLMRIMMAQDFQDITGQIIKKVVGITQKLERELAQLLADNAPRSGREHHKPMDLLAGPDVPAEAMAQNDVDDLLADLGF</sequence>
<evidence type="ECO:0000313" key="12">
    <source>
        <dbReference type="EMBL" id="MBK4737651.1"/>
    </source>
</evidence>
<protein>
    <recommendedName>
        <fullName evidence="3 10">Protein phosphatase CheZ</fullName>
        <ecNumber evidence="10">3.1.3.-</ecNumber>
    </recommendedName>
    <alternativeName>
        <fullName evidence="9 10">Chemotaxis protein CheZ</fullName>
    </alternativeName>
</protein>
<comment type="subcellular location">
    <subcellularLocation>
        <location evidence="1 10">Cytoplasm</location>
    </subcellularLocation>
</comment>
<evidence type="ECO:0000256" key="1">
    <source>
        <dbReference type="ARBA" id="ARBA00004496"/>
    </source>
</evidence>
<evidence type="ECO:0000256" key="6">
    <source>
        <dbReference type="ARBA" id="ARBA00022779"/>
    </source>
</evidence>
<evidence type="ECO:0000313" key="13">
    <source>
        <dbReference type="Proteomes" id="UP000622890"/>
    </source>
</evidence>
<feature type="site" description="Enhances dephosphorylation of CheY-P" evidence="11">
    <location>
        <position position="154"/>
    </location>
</feature>
<evidence type="ECO:0000256" key="9">
    <source>
        <dbReference type="ARBA" id="ARBA00029599"/>
    </source>
</evidence>
<dbReference type="GO" id="GO:0097588">
    <property type="term" value="P:archaeal or bacterial-type flagellum-dependent cell motility"/>
    <property type="evidence" value="ECO:0007669"/>
    <property type="project" value="UniProtKB-KW"/>
</dbReference>
<dbReference type="GO" id="GO:0004721">
    <property type="term" value="F:phosphoprotein phosphatase activity"/>
    <property type="evidence" value="ECO:0007669"/>
    <property type="project" value="UniProtKB-KW"/>
</dbReference>
<evidence type="ECO:0000256" key="4">
    <source>
        <dbReference type="ARBA" id="ARBA00022490"/>
    </source>
</evidence>
<comment type="caution">
    <text evidence="12">The sequence shown here is derived from an EMBL/GenBank/DDBJ whole genome shotgun (WGS) entry which is preliminary data.</text>
</comment>
<keyword evidence="6 10" id="KW-0283">Flagellar rotation</keyword>
<evidence type="ECO:0000256" key="10">
    <source>
        <dbReference type="PIRNR" id="PIRNR002884"/>
    </source>
</evidence>
<dbReference type="Proteomes" id="UP000622890">
    <property type="component" value="Unassembled WGS sequence"/>
</dbReference>
<keyword evidence="7 10" id="KW-0378">Hydrolase</keyword>
<dbReference type="GO" id="GO:0005737">
    <property type="term" value="C:cytoplasm"/>
    <property type="evidence" value="ECO:0007669"/>
    <property type="project" value="UniProtKB-SubCell"/>
</dbReference>
<dbReference type="PIRSF" id="PIRSF002884">
    <property type="entry name" value="CheZ"/>
    <property type="match status" value="1"/>
</dbReference>
<dbReference type="EMBL" id="JAEPBG010000013">
    <property type="protein sequence ID" value="MBK4737651.1"/>
    <property type="molecule type" value="Genomic_DNA"/>
</dbReference>
<dbReference type="SUPFAM" id="SSF75708">
    <property type="entry name" value="Chemotaxis phosphatase CheZ"/>
    <property type="match status" value="1"/>
</dbReference>
<proteinExistence type="inferred from homology"/>
<dbReference type="InterPro" id="IPR050992">
    <property type="entry name" value="CheZ_family_phosphatases"/>
</dbReference>
<evidence type="ECO:0000256" key="7">
    <source>
        <dbReference type="ARBA" id="ARBA00022801"/>
    </source>
</evidence>
<dbReference type="GO" id="GO:0006935">
    <property type="term" value="P:chemotaxis"/>
    <property type="evidence" value="ECO:0007669"/>
    <property type="project" value="UniProtKB-KW"/>
</dbReference>
<dbReference type="AlphaFoldDB" id="A0A934W3P5"/>
<evidence type="ECO:0000256" key="11">
    <source>
        <dbReference type="PIRSR" id="PIRSR002884-1"/>
    </source>
</evidence>
<dbReference type="InterPro" id="IPR007439">
    <property type="entry name" value="Chemotax_Pase_CheZ"/>
</dbReference>
<evidence type="ECO:0000256" key="2">
    <source>
        <dbReference type="ARBA" id="ARBA00005908"/>
    </source>
</evidence>
<name>A0A934W3P5_9BURK</name>
<comment type="subunit">
    <text evidence="10">Homodimer.</text>
</comment>
<comment type="similarity">
    <text evidence="2 10">Belongs to the CheZ family.</text>
</comment>
<keyword evidence="8 10" id="KW-0904">Protein phosphatase</keyword>
<reference evidence="12" key="1">
    <citation type="submission" date="2021-01" db="EMBL/GenBank/DDBJ databases">
        <title>Genome sequence of strain Noviherbaspirillum sp. DKR-6.</title>
        <authorList>
            <person name="Chaudhary D.K."/>
        </authorList>
    </citation>
    <scope>NUCLEOTIDE SEQUENCE</scope>
    <source>
        <strain evidence="12">DKR-6</strain>
    </source>
</reference>
<dbReference type="Pfam" id="PF04344">
    <property type="entry name" value="CheZ"/>
    <property type="match status" value="1"/>
</dbReference>
<dbReference type="GO" id="GO:0009288">
    <property type="term" value="C:bacterial-type flagellum"/>
    <property type="evidence" value="ECO:0007669"/>
    <property type="project" value="InterPro"/>
</dbReference>
<dbReference type="RefSeq" id="WP_200596119.1">
    <property type="nucleotide sequence ID" value="NZ_JAEPBG010000013.1"/>
</dbReference>
<keyword evidence="13" id="KW-1185">Reference proteome</keyword>
<keyword evidence="4 10" id="KW-0963">Cytoplasm</keyword>
<evidence type="ECO:0000256" key="8">
    <source>
        <dbReference type="ARBA" id="ARBA00022912"/>
    </source>
</evidence>
<dbReference type="GO" id="GO:0050920">
    <property type="term" value="P:regulation of chemotaxis"/>
    <property type="evidence" value="ECO:0007669"/>
    <property type="project" value="InterPro"/>
</dbReference>